<comment type="caution">
    <text evidence="1">The sequence shown here is derived from an EMBL/GenBank/DDBJ whole genome shotgun (WGS) entry which is preliminary data.</text>
</comment>
<dbReference type="EMBL" id="JAVDUG010000002">
    <property type="protein sequence ID" value="MDR6777699.1"/>
    <property type="molecule type" value="Genomic_DNA"/>
</dbReference>
<organism evidence="1 2">
    <name type="scientific">Paenibacillus peoriae</name>
    <dbReference type="NCBI Taxonomy" id="59893"/>
    <lineage>
        <taxon>Bacteria</taxon>
        <taxon>Bacillati</taxon>
        <taxon>Bacillota</taxon>
        <taxon>Bacilli</taxon>
        <taxon>Bacillales</taxon>
        <taxon>Paenibacillaceae</taxon>
        <taxon>Paenibacillus</taxon>
    </lineage>
</organism>
<reference evidence="1 2" key="1">
    <citation type="submission" date="2023-07" db="EMBL/GenBank/DDBJ databases">
        <title>Sorghum-associated microbial communities from plants grown in Nebraska, USA.</title>
        <authorList>
            <person name="Schachtman D."/>
        </authorList>
    </citation>
    <scope>NUCLEOTIDE SEQUENCE [LARGE SCALE GENOMIC DNA]</scope>
    <source>
        <strain evidence="1 2">BE143</strain>
    </source>
</reference>
<keyword evidence="2" id="KW-1185">Reference proteome</keyword>
<evidence type="ECO:0000313" key="1">
    <source>
        <dbReference type="EMBL" id="MDR6777699.1"/>
    </source>
</evidence>
<protein>
    <submittedName>
        <fullName evidence="1">Uncharacterized protein</fullName>
    </submittedName>
</protein>
<sequence length="69" mass="6900">MVARQVARPTAECAPVVLTEQGWTVACRFKSSMVGEVIAGIGEEGLSVAVSSTGVGSIIGVPGLIGSVL</sequence>
<dbReference type="Proteomes" id="UP001266807">
    <property type="component" value="Unassembled WGS sequence"/>
</dbReference>
<gene>
    <name evidence="1" type="ORF">J2W98_001961</name>
</gene>
<proteinExistence type="predicted"/>
<evidence type="ECO:0000313" key="2">
    <source>
        <dbReference type="Proteomes" id="UP001266807"/>
    </source>
</evidence>
<accession>A0ABU1QDI3</accession>
<name>A0ABU1QDI3_9BACL</name>